<name>A0A437QV09_9PROT</name>
<proteinExistence type="predicted"/>
<keyword evidence="2" id="KW-1185">Reference proteome</keyword>
<accession>A0A437QV09</accession>
<dbReference type="EMBL" id="SADE01000001">
    <property type="protein sequence ID" value="RVU38364.1"/>
    <property type="molecule type" value="Genomic_DNA"/>
</dbReference>
<dbReference type="AlphaFoldDB" id="A0A437QV09"/>
<dbReference type="OrthoDB" id="513580at2"/>
<evidence type="ECO:0000313" key="1">
    <source>
        <dbReference type="EMBL" id="RVU38364.1"/>
    </source>
</evidence>
<protein>
    <submittedName>
        <fullName evidence="1">Uncharacterized protein</fullName>
    </submittedName>
</protein>
<dbReference type="Proteomes" id="UP000287447">
    <property type="component" value="Unassembled WGS sequence"/>
</dbReference>
<organism evidence="1 2">
    <name type="scientific">Hwanghaeella grinnelliae</name>
    <dbReference type="NCBI Taxonomy" id="2500179"/>
    <lineage>
        <taxon>Bacteria</taxon>
        <taxon>Pseudomonadati</taxon>
        <taxon>Pseudomonadota</taxon>
        <taxon>Alphaproteobacteria</taxon>
        <taxon>Rhodospirillales</taxon>
        <taxon>Rhodospirillaceae</taxon>
        <taxon>Hwanghaeella</taxon>
    </lineage>
</organism>
<dbReference type="RefSeq" id="WP_127763736.1">
    <property type="nucleotide sequence ID" value="NZ_SADE01000001.1"/>
</dbReference>
<gene>
    <name evidence="1" type="ORF">EOI86_03480</name>
</gene>
<reference evidence="2" key="1">
    <citation type="submission" date="2019-01" db="EMBL/GenBank/DDBJ databases">
        <title>Gri0909 isolated from a small marine red alga.</title>
        <authorList>
            <person name="Kim J."/>
            <person name="Jeong S.E."/>
            <person name="Jeon C.O."/>
        </authorList>
    </citation>
    <scope>NUCLEOTIDE SEQUENCE [LARGE SCALE GENOMIC DNA]</scope>
    <source>
        <strain evidence="2">Gri0909</strain>
    </source>
</reference>
<sequence>MRRLAMLDGATRQDRHAAIEALKNAVSAQGGWIEHHTFLSNKAMTLNFVMDAEKIDPLIADLTETGLTVSLTNAPSSKPGAETHCVLSLTFQHNDPDLRITVPAVG</sequence>
<evidence type="ECO:0000313" key="2">
    <source>
        <dbReference type="Proteomes" id="UP000287447"/>
    </source>
</evidence>
<comment type="caution">
    <text evidence="1">The sequence shown here is derived from an EMBL/GenBank/DDBJ whole genome shotgun (WGS) entry which is preliminary data.</text>
</comment>